<sequence length="82" mass="9101">MASSDSGSCFENPAHPDSGYAYSGKTSVKVAATTSRRDYGHEIQKRTGRHDQQAETMHKRLSRGLKATTNKQRLCTRDSVKD</sequence>
<dbReference type="Proteomes" id="UP001283361">
    <property type="component" value="Unassembled WGS sequence"/>
</dbReference>
<keyword evidence="3" id="KW-1185">Reference proteome</keyword>
<accession>A0AAE1DY05</accession>
<proteinExistence type="predicted"/>
<evidence type="ECO:0000313" key="2">
    <source>
        <dbReference type="EMBL" id="KAK3786887.1"/>
    </source>
</evidence>
<organism evidence="2 3">
    <name type="scientific">Elysia crispata</name>
    <name type="common">lettuce slug</name>
    <dbReference type="NCBI Taxonomy" id="231223"/>
    <lineage>
        <taxon>Eukaryota</taxon>
        <taxon>Metazoa</taxon>
        <taxon>Spiralia</taxon>
        <taxon>Lophotrochozoa</taxon>
        <taxon>Mollusca</taxon>
        <taxon>Gastropoda</taxon>
        <taxon>Heterobranchia</taxon>
        <taxon>Euthyneura</taxon>
        <taxon>Panpulmonata</taxon>
        <taxon>Sacoglossa</taxon>
        <taxon>Placobranchoidea</taxon>
        <taxon>Plakobranchidae</taxon>
        <taxon>Elysia</taxon>
    </lineage>
</organism>
<gene>
    <name evidence="2" type="ORF">RRG08_051689</name>
</gene>
<name>A0AAE1DY05_9GAST</name>
<reference evidence="2" key="1">
    <citation type="journal article" date="2023" name="G3 (Bethesda)">
        <title>A reference genome for the long-term kleptoplast-retaining sea slug Elysia crispata morphotype clarki.</title>
        <authorList>
            <person name="Eastman K.E."/>
            <person name="Pendleton A.L."/>
            <person name="Shaikh M.A."/>
            <person name="Suttiyut T."/>
            <person name="Ogas R."/>
            <person name="Tomko P."/>
            <person name="Gavelis G."/>
            <person name="Widhalm J.R."/>
            <person name="Wisecaver J.H."/>
        </authorList>
    </citation>
    <scope>NUCLEOTIDE SEQUENCE</scope>
    <source>
        <strain evidence="2">ECLA1</strain>
    </source>
</reference>
<dbReference type="AlphaFoldDB" id="A0AAE1DY05"/>
<evidence type="ECO:0000256" key="1">
    <source>
        <dbReference type="SAM" id="MobiDB-lite"/>
    </source>
</evidence>
<comment type="caution">
    <text evidence="2">The sequence shown here is derived from an EMBL/GenBank/DDBJ whole genome shotgun (WGS) entry which is preliminary data.</text>
</comment>
<dbReference type="EMBL" id="JAWDGP010001932">
    <property type="protein sequence ID" value="KAK3786887.1"/>
    <property type="molecule type" value="Genomic_DNA"/>
</dbReference>
<feature type="region of interest" description="Disordered" evidence="1">
    <location>
        <begin position="1"/>
        <end position="22"/>
    </location>
</feature>
<protein>
    <submittedName>
        <fullName evidence="2">Uncharacterized protein</fullName>
    </submittedName>
</protein>
<evidence type="ECO:0000313" key="3">
    <source>
        <dbReference type="Proteomes" id="UP001283361"/>
    </source>
</evidence>